<accession>A0A6C0J0D4</accession>
<dbReference type="AlphaFoldDB" id="A0A6C0J0D4"/>
<protein>
    <submittedName>
        <fullName evidence="1">Uncharacterized protein</fullName>
    </submittedName>
</protein>
<sequence>MVVHAVGEAQVLAHVLPEGHGVTRDLEVVQLATPTVAGVKEATFGHCTIADCATVEYHNDMADQLFGEVKHEDRWLDVLMVHGATSRVSGHDRCCASTTRENTT</sequence>
<reference evidence="1" key="1">
    <citation type="journal article" date="2020" name="Nature">
        <title>Giant virus diversity and host interactions through global metagenomics.</title>
        <authorList>
            <person name="Schulz F."/>
            <person name="Roux S."/>
            <person name="Paez-Espino D."/>
            <person name="Jungbluth S."/>
            <person name="Walsh D.A."/>
            <person name="Denef V.J."/>
            <person name="McMahon K.D."/>
            <person name="Konstantinidis K.T."/>
            <person name="Eloe-Fadrosh E.A."/>
            <person name="Kyrpides N.C."/>
            <person name="Woyke T."/>
        </authorList>
    </citation>
    <scope>NUCLEOTIDE SEQUENCE</scope>
    <source>
        <strain evidence="1">GVMAG-M-3300025626-8</strain>
    </source>
</reference>
<dbReference type="EMBL" id="MN740288">
    <property type="protein sequence ID" value="QHT98136.1"/>
    <property type="molecule type" value="Genomic_DNA"/>
</dbReference>
<organism evidence="1">
    <name type="scientific">viral metagenome</name>
    <dbReference type="NCBI Taxonomy" id="1070528"/>
    <lineage>
        <taxon>unclassified sequences</taxon>
        <taxon>metagenomes</taxon>
        <taxon>organismal metagenomes</taxon>
    </lineage>
</organism>
<proteinExistence type="predicted"/>
<name>A0A6C0J0D4_9ZZZZ</name>
<evidence type="ECO:0000313" key="1">
    <source>
        <dbReference type="EMBL" id="QHT98136.1"/>
    </source>
</evidence>